<keyword evidence="2" id="KW-1185">Reference proteome</keyword>
<dbReference type="Proteomes" id="UP000699042">
    <property type="component" value="Unassembled WGS sequence"/>
</dbReference>
<dbReference type="AlphaFoldDB" id="A0A9P7U8H7"/>
<evidence type="ECO:0000313" key="1">
    <source>
        <dbReference type="EMBL" id="KAG7044350.1"/>
    </source>
</evidence>
<comment type="caution">
    <text evidence="1">The sequence shown here is derived from an EMBL/GenBank/DDBJ whole genome shotgun (WGS) entry which is preliminary data.</text>
</comment>
<gene>
    <name evidence="1" type="ORF">JMJ77_003813</name>
</gene>
<protein>
    <submittedName>
        <fullName evidence="1">Uncharacterized protein</fullName>
    </submittedName>
</protein>
<sequence length="85" mass="9410">MKPFQCLSFRNQILSCNSNARSRNAIYGLQSDAALQASSHPKTRPAFYLLNSRRYGLVAGRLNLDRWAPTAGQPGFKHLAGQECA</sequence>
<accession>A0A9P7U8H7</accession>
<evidence type="ECO:0000313" key="2">
    <source>
        <dbReference type="Proteomes" id="UP000699042"/>
    </source>
</evidence>
<name>A0A9P7U8H7_9PEZI</name>
<organism evidence="1 2">
    <name type="scientific">Colletotrichum scovillei</name>
    <dbReference type="NCBI Taxonomy" id="1209932"/>
    <lineage>
        <taxon>Eukaryota</taxon>
        <taxon>Fungi</taxon>
        <taxon>Dikarya</taxon>
        <taxon>Ascomycota</taxon>
        <taxon>Pezizomycotina</taxon>
        <taxon>Sordariomycetes</taxon>
        <taxon>Hypocreomycetidae</taxon>
        <taxon>Glomerellales</taxon>
        <taxon>Glomerellaceae</taxon>
        <taxon>Colletotrichum</taxon>
        <taxon>Colletotrichum acutatum species complex</taxon>
    </lineage>
</organism>
<dbReference type="EMBL" id="JAESDN010000010">
    <property type="protein sequence ID" value="KAG7044350.1"/>
    <property type="molecule type" value="Genomic_DNA"/>
</dbReference>
<proteinExistence type="predicted"/>
<reference evidence="1" key="1">
    <citation type="submission" date="2021-05" db="EMBL/GenBank/DDBJ databases">
        <title>Comparative genomics of three Colletotrichum scovillei strains and genetic complementation revealed genes involved fungal growth and virulence on chili pepper.</title>
        <authorList>
            <person name="Hsieh D.-K."/>
            <person name="Chuang S.-C."/>
            <person name="Chen C.-Y."/>
            <person name="Chao Y.-T."/>
            <person name="Lu M.-Y.J."/>
            <person name="Lee M.-H."/>
            <person name="Shih M.-C."/>
        </authorList>
    </citation>
    <scope>NUCLEOTIDE SEQUENCE</scope>
    <source>
        <strain evidence="1">Coll-153</strain>
    </source>
</reference>